<evidence type="ECO:0000313" key="2">
    <source>
        <dbReference type="Proteomes" id="UP001174932"/>
    </source>
</evidence>
<dbReference type="Proteomes" id="UP001174932">
    <property type="component" value="Unassembled WGS sequence"/>
</dbReference>
<comment type="caution">
    <text evidence="1">The sequence shown here is derived from an EMBL/GenBank/DDBJ whole genome shotgun (WGS) entry which is preliminary data.</text>
</comment>
<dbReference type="EMBL" id="JAUOZU010000001">
    <property type="protein sequence ID" value="MDO6962665.1"/>
    <property type="molecule type" value="Genomic_DNA"/>
</dbReference>
<name>A0ABT8YHD3_9HYPH</name>
<dbReference type="InterPro" id="IPR023157">
    <property type="entry name" value="AGR-C-984p-like_sf"/>
</dbReference>
<dbReference type="SUPFAM" id="SSF158837">
    <property type="entry name" value="AGR C 984p-like"/>
    <property type="match status" value="5"/>
</dbReference>
<gene>
    <name evidence="1" type="ORF">Q4481_01775</name>
</gene>
<keyword evidence="2" id="KW-1185">Reference proteome</keyword>
<dbReference type="InterPro" id="IPR010626">
    <property type="entry name" value="DUF1217"/>
</dbReference>
<dbReference type="RefSeq" id="WP_304374548.1">
    <property type="nucleotide sequence ID" value="NZ_JAUOZU010000001.1"/>
</dbReference>
<reference evidence="1" key="2">
    <citation type="submission" date="2023-07" db="EMBL/GenBank/DDBJ databases">
        <authorList>
            <person name="Shen H."/>
        </authorList>
    </citation>
    <scope>NUCLEOTIDE SEQUENCE</scope>
    <source>
        <strain evidence="1">TNR-22</strain>
    </source>
</reference>
<organism evidence="1 2">
    <name type="scientific">Rhizobium alvei</name>
    <dbReference type="NCBI Taxonomy" id="1132659"/>
    <lineage>
        <taxon>Bacteria</taxon>
        <taxon>Pseudomonadati</taxon>
        <taxon>Pseudomonadota</taxon>
        <taxon>Alphaproteobacteria</taxon>
        <taxon>Hyphomicrobiales</taxon>
        <taxon>Rhizobiaceae</taxon>
        <taxon>Rhizobium/Agrobacterium group</taxon>
        <taxon>Rhizobium</taxon>
    </lineage>
</organism>
<protein>
    <submittedName>
        <fullName evidence="1">DUF1217 domain-containing protein</fullName>
    </submittedName>
</protein>
<evidence type="ECO:0000313" key="1">
    <source>
        <dbReference type="EMBL" id="MDO6962665.1"/>
    </source>
</evidence>
<proteinExistence type="predicted"/>
<dbReference type="Pfam" id="PF06748">
    <property type="entry name" value="DUF1217"/>
    <property type="match status" value="3"/>
</dbReference>
<reference evidence="1" key="1">
    <citation type="journal article" date="2015" name="Int. J. Syst. Evol. Microbiol.">
        <title>Rhizobium alvei sp. nov., isolated from a freshwater river.</title>
        <authorList>
            <person name="Sheu S.Y."/>
            <person name="Huang H.W."/>
            <person name="Young C.C."/>
            <person name="Chen W.M."/>
        </authorList>
    </citation>
    <scope>NUCLEOTIDE SEQUENCE</scope>
    <source>
        <strain evidence="1">TNR-22</strain>
    </source>
</reference>
<dbReference type="Gene3D" id="1.10.3700.10">
    <property type="entry name" value="AGR C 984p-like"/>
    <property type="match status" value="3"/>
</dbReference>
<sequence>MVSTFLSYNLVNRDMKTQLERLRSTNEVSRDADYYKENIGKVKTVEEFLDNYRLYSYAMKAYGLEDMTYAKAFMKKVLESDLTDTASFANRLTDDRYKKFASAFQSSSETKIVQTSKQIESVIDSHKQMLEDEEASVVAETAYFEANIGKVTNVDQLLGNERMRNYVLKAFELDTKYWDKTHLTKVLTSDTSDPASYVNTLAVANKNALKAFSNAFNFNSEGKLDSGTAVQTTDQTHTVTQAYTFNVPSHMVKAAAEMNKDYFESKIGSITNVDELVGDSRMLDYIKVAYNLQDVTLKSSIKNILTSDLSDPGNYATTFGGSAFEALTKAFNFETDGSIASGGTAQTSTQTSATSSLYMARYDDEQDAEDEDLYTYYRSKIGGMDSIEELKGTPKLYDFVLTAFGFDPDTTKDSIIEKTLTSDLNDPTSYANLQKDERFTSLAAAFNFDADGEKTAPQLAQSQLQITQTAKDYVILKTRYGNEDQKEKATEEASYYSENIQNISKVSELLDNKRLVNFVLEANGIDPKEVSKDFLKQIFASDLEDPESFVNQQDDHRFVEIVASFNFDTKGNIIRRDGSVQTRLGELNTEYLYLRQTLEEQTGEDSAGARLALYFKRMAPDINTAYDILGDTALLEVFRTAFSLPEEMSTMDIDKQKALVERFLDLEEMQDPEKLEKFIGRFTAMYDLANESDTDPVMSLFNSTGTISATTLLSIAQLKG</sequence>
<accession>A0ABT8YHD3</accession>